<feature type="repeat" description="PPR" evidence="3">
    <location>
        <begin position="44"/>
        <end position="78"/>
    </location>
</feature>
<sequence length="159" mass="17917">MIDAGISPNYYTYSWIVDGHCKKDNMDAVLALPDEFLSKGLCLDVSVYRALIRRLCKLEKIACAEKLLNHMEGKGISADSVIYTSIAYAYWKTGKTSAASNVLAEMGRKKLMITMKLYRCLSGSDDKSVNKVSQIFWDHVVDFGLMSRNTMNKIHQMAM</sequence>
<evidence type="ECO:0000313" key="5">
    <source>
        <dbReference type="Proteomes" id="UP001341840"/>
    </source>
</evidence>
<dbReference type="InterPro" id="IPR011990">
    <property type="entry name" value="TPR-like_helical_dom_sf"/>
</dbReference>
<name>A0ABU6QKQ6_9FABA</name>
<evidence type="ECO:0000256" key="1">
    <source>
        <dbReference type="ARBA" id="ARBA00007626"/>
    </source>
</evidence>
<comment type="similarity">
    <text evidence="1">Belongs to the PPR family. P subfamily.</text>
</comment>
<dbReference type="Proteomes" id="UP001341840">
    <property type="component" value="Unassembled WGS sequence"/>
</dbReference>
<gene>
    <name evidence="4" type="ORF">PIB30_058953</name>
</gene>
<dbReference type="Pfam" id="PF12854">
    <property type="entry name" value="PPR_1"/>
    <property type="match status" value="1"/>
</dbReference>
<dbReference type="EMBL" id="JASCZI010000502">
    <property type="protein sequence ID" value="MED6112136.1"/>
    <property type="molecule type" value="Genomic_DNA"/>
</dbReference>
<accession>A0ABU6QKQ6</accession>
<dbReference type="PANTHER" id="PTHR47939">
    <property type="entry name" value="MEMBRANE-ASSOCIATED SALT-INDUCIBLE PROTEIN-LIKE"/>
    <property type="match status" value="1"/>
</dbReference>
<evidence type="ECO:0008006" key="6">
    <source>
        <dbReference type="Google" id="ProtNLM"/>
    </source>
</evidence>
<evidence type="ECO:0000256" key="3">
    <source>
        <dbReference type="PROSITE-ProRule" id="PRU00708"/>
    </source>
</evidence>
<dbReference type="PROSITE" id="PS51375">
    <property type="entry name" value="PPR"/>
    <property type="match status" value="1"/>
</dbReference>
<dbReference type="Gene3D" id="1.25.40.10">
    <property type="entry name" value="Tetratricopeptide repeat domain"/>
    <property type="match status" value="1"/>
</dbReference>
<protein>
    <recommendedName>
        <fullName evidence="6">Pentatricopeptide repeat-containing protein</fullName>
    </recommendedName>
</protein>
<evidence type="ECO:0000313" key="4">
    <source>
        <dbReference type="EMBL" id="MED6112136.1"/>
    </source>
</evidence>
<reference evidence="4 5" key="1">
    <citation type="journal article" date="2023" name="Plants (Basel)">
        <title>Bridging the Gap: Combining Genomics and Transcriptomics Approaches to Understand Stylosanthes scabra, an Orphan Legume from the Brazilian Caatinga.</title>
        <authorList>
            <person name="Ferreira-Neto J.R.C."/>
            <person name="da Silva M.D."/>
            <person name="Binneck E."/>
            <person name="de Melo N.F."/>
            <person name="da Silva R.H."/>
            <person name="de Melo A.L.T.M."/>
            <person name="Pandolfi V."/>
            <person name="Bustamante F.O."/>
            <person name="Brasileiro-Vidal A.C."/>
            <person name="Benko-Iseppon A.M."/>
        </authorList>
    </citation>
    <scope>NUCLEOTIDE SEQUENCE [LARGE SCALE GENOMIC DNA]</scope>
    <source>
        <tissue evidence="4">Leaves</tissue>
    </source>
</reference>
<dbReference type="InterPro" id="IPR002885">
    <property type="entry name" value="PPR_rpt"/>
</dbReference>
<organism evidence="4 5">
    <name type="scientific">Stylosanthes scabra</name>
    <dbReference type="NCBI Taxonomy" id="79078"/>
    <lineage>
        <taxon>Eukaryota</taxon>
        <taxon>Viridiplantae</taxon>
        <taxon>Streptophyta</taxon>
        <taxon>Embryophyta</taxon>
        <taxon>Tracheophyta</taxon>
        <taxon>Spermatophyta</taxon>
        <taxon>Magnoliopsida</taxon>
        <taxon>eudicotyledons</taxon>
        <taxon>Gunneridae</taxon>
        <taxon>Pentapetalae</taxon>
        <taxon>rosids</taxon>
        <taxon>fabids</taxon>
        <taxon>Fabales</taxon>
        <taxon>Fabaceae</taxon>
        <taxon>Papilionoideae</taxon>
        <taxon>50 kb inversion clade</taxon>
        <taxon>dalbergioids sensu lato</taxon>
        <taxon>Dalbergieae</taxon>
        <taxon>Pterocarpus clade</taxon>
        <taxon>Stylosanthes</taxon>
    </lineage>
</organism>
<dbReference type="PANTHER" id="PTHR47939:SF13">
    <property type="entry name" value="OS03G0201400 PROTEIN"/>
    <property type="match status" value="1"/>
</dbReference>
<keyword evidence="2" id="KW-0677">Repeat</keyword>
<dbReference type="InterPro" id="IPR050667">
    <property type="entry name" value="PPR-containing_protein"/>
</dbReference>
<dbReference type="NCBIfam" id="TIGR00756">
    <property type="entry name" value="PPR"/>
    <property type="match status" value="1"/>
</dbReference>
<dbReference type="Pfam" id="PF01535">
    <property type="entry name" value="PPR"/>
    <property type="match status" value="1"/>
</dbReference>
<comment type="caution">
    <text evidence="4">The sequence shown here is derived from an EMBL/GenBank/DDBJ whole genome shotgun (WGS) entry which is preliminary data.</text>
</comment>
<evidence type="ECO:0000256" key="2">
    <source>
        <dbReference type="ARBA" id="ARBA00022737"/>
    </source>
</evidence>
<keyword evidence="5" id="KW-1185">Reference proteome</keyword>
<proteinExistence type="inferred from homology"/>